<dbReference type="PRINTS" id="PR00436">
    <property type="entry name" value="INTERLEUKIN8"/>
</dbReference>
<evidence type="ECO:0000313" key="5">
    <source>
        <dbReference type="Ensembl" id="ENSNBRP00000013989.1"/>
    </source>
</evidence>
<dbReference type="Gene3D" id="2.40.50.40">
    <property type="match status" value="1"/>
</dbReference>
<dbReference type="Ensembl" id="ENSNBRT00000014371.1">
    <property type="protein sequence ID" value="ENSNBRP00000013989.1"/>
    <property type="gene ID" value="ENSNBRG00000010805.1"/>
</dbReference>
<feature type="domain" description="Chemokine interleukin-8-like" evidence="4">
    <location>
        <begin position="32"/>
        <end position="92"/>
    </location>
</feature>
<evidence type="ECO:0000259" key="4">
    <source>
        <dbReference type="SMART" id="SM00199"/>
    </source>
</evidence>
<evidence type="ECO:0000256" key="1">
    <source>
        <dbReference type="ARBA" id="ARBA00022514"/>
    </source>
</evidence>
<dbReference type="GO" id="GO:0006955">
    <property type="term" value="P:immune response"/>
    <property type="evidence" value="ECO:0007669"/>
    <property type="project" value="InterPro"/>
</dbReference>
<dbReference type="GeneTree" id="ENSGT00600000085077"/>
<proteinExistence type="predicted"/>
<dbReference type="SUPFAM" id="SSF54117">
    <property type="entry name" value="Interleukin 8-like chemokines"/>
    <property type="match status" value="1"/>
</dbReference>
<keyword evidence="1" id="KW-0202">Cytokine</keyword>
<dbReference type="InterPro" id="IPR036048">
    <property type="entry name" value="Interleukin_8-like_sf"/>
</dbReference>
<feature type="signal peptide" evidence="3">
    <location>
        <begin position="1"/>
        <end position="28"/>
    </location>
</feature>
<dbReference type="GO" id="GO:0005615">
    <property type="term" value="C:extracellular space"/>
    <property type="evidence" value="ECO:0007669"/>
    <property type="project" value="UniProtKB-KW"/>
</dbReference>
<reference evidence="5" key="2">
    <citation type="submission" date="2025-09" db="UniProtKB">
        <authorList>
            <consortium name="Ensembl"/>
        </authorList>
    </citation>
    <scope>IDENTIFICATION</scope>
</reference>
<feature type="region of interest" description="Disordered" evidence="2">
    <location>
        <begin position="109"/>
        <end position="142"/>
    </location>
</feature>
<reference evidence="5" key="1">
    <citation type="submission" date="2025-08" db="UniProtKB">
        <authorList>
            <consortium name="Ensembl"/>
        </authorList>
    </citation>
    <scope>IDENTIFICATION</scope>
</reference>
<feature type="compositionally biased region" description="Basic residues" evidence="2">
    <location>
        <begin position="109"/>
        <end position="129"/>
    </location>
</feature>
<keyword evidence="3" id="KW-0732">Signal</keyword>
<evidence type="ECO:0000256" key="3">
    <source>
        <dbReference type="SAM" id="SignalP"/>
    </source>
</evidence>
<sequence length="167" mass="19167">MKLNPQSVCAFAILSLCCVLITVRESNSTFIPGRCVCPKTQQGVRGQLKALKVLLPSSTCHNVTVIVTLQRNNKSLCLNPEAPMAKQLIRCWLRVQQLGRDVKLCLQRKKRRGGQRQQTRQRRKVRPRKEKNDTKYVQRRSVRRGETTVRPLVSFLSLYVIADIKLL</sequence>
<name>A0A3Q4MLR7_NEOBR</name>
<dbReference type="OMA" id="YVPGRCL"/>
<dbReference type="Pfam" id="PF00048">
    <property type="entry name" value="IL8"/>
    <property type="match status" value="1"/>
</dbReference>
<accession>A0A3Q4MLR7</accession>
<dbReference type="SMART" id="SM00199">
    <property type="entry name" value="SCY"/>
    <property type="match status" value="1"/>
</dbReference>
<feature type="chain" id="PRO_5018613784" evidence="3">
    <location>
        <begin position="29"/>
        <end position="167"/>
    </location>
</feature>
<dbReference type="InterPro" id="IPR001811">
    <property type="entry name" value="Chemokine_IL8-like_dom"/>
</dbReference>
<protein>
    <submittedName>
        <fullName evidence="5">Growth-regulated alpha protein-like</fullName>
    </submittedName>
</protein>
<keyword evidence="6" id="KW-1185">Reference proteome</keyword>
<evidence type="ECO:0000313" key="6">
    <source>
        <dbReference type="Proteomes" id="UP000261580"/>
    </source>
</evidence>
<dbReference type="GO" id="GO:0008009">
    <property type="term" value="F:chemokine activity"/>
    <property type="evidence" value="ECO:0007669"/>
    <property type="project" value="InterPro"/>
</dbReference>
<dbReference type="Proteomes" id="UP000261580">
    <property type="component" value="Unassembled WGS sequence"/>
</dbReference>
<organism evidence="5 6">
    <name type="scientific">Neolamprologus brichardi</name>
    <name type="common">Fairy cichlid</name>
    <name type="synonym">Lamprologus brichardi</name>
    <dbReference type="NCBI Taxonomy" id="32507"/>
    <lineage>
        <taxon>Eukaryota</taxon>
        <taxon>Metazoa</taxon>
        <taxon>Chordata</taxon>
        <taxon>Craniata</taxon>
        <taxon>Vertebrata</taxon>
        <taxon>Euteleostomi</taxon>
        <taxon>Actinopterygii</taxon>
        <taxon>Neopterygii</taxon>
        <taxon>Teleostei</taxon>
        <taxon>Neoteleostei</taxon>
        <taxon>Acanthomorphata</taxon>
        <taxon>Ovalentaria</taxon>
        <taxon>Cichlomorphae</taxon>
        <taxon>Cichliformes</taxon>
        <taxon>Cichlidae</taxon>
        <taxon>African cichlids</taxon>
        <taxon>Pseudocrenilabrinae</taxon>
        <taxon>Lamprologini</taxon>
        <taxon>Neolamprologus</taxon>
    </lineage>
</organism>
<evidence type="ECO:0000256" key="2">
    <source>
        <dbReference type="SAM" id="MobiDB-lite"/>
    </source>
</evidence>
<dbReference type="Bgee" id="ENSNBRG00000010805">
    <property type="expression patterns" value="Expressed in mesonephros and 6 other cell types or tissues"/>
</dbReference>
<dbReference type="AlphaFoldDB" id="A0A3Q4MLR7"/>